<dbReference type="SMART" id="SM00823">
    <property type="entry name" value="PKS_PP"/>
    <property type="match status" value="1"/>
</dbReference>
<dbReference type="PANTHER" id="PTHR43775">
    <property type="entry name" value="FATTY ACID SYNTHASE"/>
    <property type="match status" value="1"/>
</dbReference>
<dbReference type="Gene3D" id="1.10.1200.10">
    <property type="entry name" value="ACP-like"/>
    <property type="match status" value="1"/>
</dbReference>
<dbReference type="SMART" id="SM00822">
    <property type="entry name" value="PKS_KR"/>
    <property type="match status" value="1"/>
</dbReference>
<dbReference type="SUPFAM" id="SSF52151">
    <property type="entry name" value="FabD/lysophospholipase-like"/>
    <property type="match status" value="1"/>
</dbReference>
<evidence type="ECO:0000256" key="1">
    <source>
        <dbReference type="ARBA" id="ARBA00022450"/>
    </source>
</evidence>
<dbReference type="GO" id="GO:0016491">
    <property type="term" value="F:oxidoreductase activity"/>
    <property type="evidence" value="ECO:0007669"/>
    <property type="project" value="UniProtKB-KW"/>
</dbReference>
<dbReference type="InterPro" id="IPR050091">
    <property type="entry name" value="PKS_NRPS_Biosynth_Enz"/>
</dbReference>
<keyword evidence="1" id="KW-0596">Phosphopantetheine</keyword>
<dbReference type="InterPro" id="IPR014043">
    <property type="entry name" value="Acyl_transferase_dom"/>
</dbReference>
<dbReference type="InterPro" id="IPR057326">
    <property type="entry name" value="KR_dom"/>
</dbReference>
<dbReference type="InterPro" id="IPR014030">
    <property type="entry name" value="Ketoacyl_synth_N"/>
</dbReference>
<dbReference type="CDD" id="cd00833">
    <property type="entry name" value="PKS"/>
    <property type="match status" value="1"/>
</dbReference>
<evidence type="ECO:0000256" key="3">
    <source>
        <dbReference type="ARBA" id="ARBA00022679"/>
    </source>
</evidence>
<proteinExistence type="predicted"/>
<dbReference type="PROSITE" id="PS00012">
    <property type="entry name" value="PHOSPHOPANTETHEINE"/>
    <property type="match status" value="1"/>
</dbReference>
<dbReference type="Proteomes" id="UP000027238">
    <property type="component" value="Unassembled WGS sequence"/>
</dbReference>
<dbReference type="Gene3D" id="3.30.70.3290">
    <property type="match status" value="1"/>
</dbReference>
<gene>
    <name evidence="7" type="ORF">CSUB01_05509</name>
</gene>
<sequence>MVLLDRHHRSRRLAGVLLIDDLLVNPLFLQALVGGTNLILMPEMQRSMTALHFLSPDNKSQTFDHKANGYARGEGAAVVVIKPLHLALRDNNVIRGVIRGTGVNQDGHTPGITLPSAKAQEDLIRSVYKSAGLSFQDTTYFEAHGTGTAAGDPLEASAIGATIGAARPPGNPLIVGSIKTNVGHMEGVPTELLSWPADGLRRASVNSFGYGGTNAHCIVDDAYHYLAARGLKGLHVTVGGGKTDGNVGSQNKLMNGHNNSNGSKVNGSVNGFHRPSVNVATPSETDSEGSVEHQSSPKVFIWSAHEQIGCDRVAASLLEYLQQKQVGETSEEAESQLERLAFTLSEKRSRLPWKSYVVASSVEELVTSLEKNYPKPVRSSQVPKLGFIFTGQGARWFAMGRELLVYPVFRKSILEAGDYLSTLGCPQREIILTRIYFQIVPQRIKPFYLRPDVTYLLPGGLGGLGRSIASWMVDRGARYLAFTSRSGAAKPAAKELVENLINRGVNVKAFACDISQKEAFAAALDEIKADFPPIAGVLTCAMQLQDSTFERMTIDDYVAAIRPKVQGTRNLHDMLPKDLDFFICLSSVGGIVGSRGQGNYNAGNTYQDALMHNRRAHGLKGTSINVGVVLGIGITAERGEILTYLKSGAMIGVREKGLLTAVQAAMADELPSQSVVGLSTGGLLKQNGHDEPYWFEDGRFAHLRIYDTQSFAVVHEDTTAELQAALAAATSLAEASELVCGALMRKLAKAMLIEIEDLDASRPANAYGVDSLVAVEVRAWVFKDVKSDVSVFDILSNAPVSQLAENIAAKSQLVSASVRNVDNKDL</sequence>
<dbReference type="SMART" id="SM00827">
    <property type="entry name" value="PKS_AT"/>
    <property type="match status" value="1"/>
</dbReference>
<dbReference type="InterPro" id="IPR036291">
    <property type="entry name" value="NAD(P)-bd_dom_sf"/>
</dbReference>
<dbReference type="InterPro" id="IPR014031">
    <property type="entry name" value="Ketoacyl_synth_C"/>
</dbReference>
<keyword evidence="3" id="KW-0808">Transferase</keyword>
<dbReference type="InterPro" id="IPR006162">
    <property type="entry name" value="Ppantetheine_attach_site"/>
</dbReference>
<dbReference type="Pfam" id="PF23297">
    <property type="entry name" value="ACP_SdgA_C"/>
    <property type="match status" value="1"/>
</dbReference>
<dbReference type="SUPFAM" id="SSF47336">
    <property type="entry name" value="ACP-like"/>
    <property type="match status" value="1"/>
</dbReference>
<dbReference type="PROSITE" id="PS52004">
    <property type="entry name" value="KS3_2"/>
    <property type="match status" value="1"/>
</dbReference>
<keyword evidence="2" id="KW-0597">Phosphoprotein</keyword>
<dbReference type="SUPFAM" id="SSF51735">
    <property type="entry name" value="NAD(P)-binding Rossmann-fold domains"/>
    <property type="match status" value="1"/>
</dbReference>
<dbReference type="PANTHER" id="PTHR43775:SF29">
    <property type="entry name" value="ASPERFURANONE POLYKETIDE SYNTHASE AFOG-RELATED"/>
    <property type="match status" value="1"/>
</dbReference>
<dbReference type="SUPFAM" id="SSF53901">
    <property type="entry name" value="Thiolase-like"/>
    <property type="match status" value="1"/>
</dbReference>
<dbReference type="SMART" id="SM00825">
    <property type="entry name" value="PKS_KS"/>
    <property type="match status" value="1"/>
</dbReference>
<feature type="domain" description="Carrier" evidence="5">
    <location>
        <begin position="734"/>
        <end position="811"/>
    </location>
</feature>
<dbReference type="OrthoDB" id="4851685at2759"/>
<dbReference type="Gene3D" id="3.40.50.720">
    <property type="entry name" value="NAD(P)-binding Rossmann-like Domain"/>
    <property type="match status" value="1"/>
</dbReference>
<dbReference type="InterPro" id="IPR016039">
    <property type="entry name" value="Thiolase-like"/>
</dbReference>
<evidence type="ECO:0000313" key="8">
    <source>
        <dbReference type="Proteomes" id="UP000027238"/>
    </source>
</evidence>
<name>A0A066X8H4_COLSU</name>
<evidence type="ECO:0000259" key="6">
    <source>
        <dbReference type="PROSITE" id="PS52004"/>
    </source>
</evidence>
<keyword evidence="8" id="KW-1185">Reference proteome</keyword>
<evidence type="ECO:0000256" key="2">
    <source>
        <dbReference type="ARBA" id="ARBA00022553"/>
    </source>
</evidence>
<dbReference type="Pfam" id="PF02801">
    <property type="entry name" value="Ketoacyl-synt_C"/>
    <property type="match status" value="1"/>
</dbReference>
<dbReference type="Pfam" id="PF00109">
    <property type="entry name" value="ketoacyl-synt"/>
    <property type="match status" value="1"/>
</dbReference>
<accession>A0A066X8H4</accession>
<dbReference type="InterPro" id="IPR016035">
    <property type="entry name" value="Acyl_Trfase/lysoPLipase"/>
</dbReference>
<dbReference type="eggNOG" id="KOG1202">
    <property type="taxonomic scope" value="Eukaryota"/>
</dbReference>
<protein>
    <submittedName>
        <fullName evidence="7">Uncharacterized protein</fullName>
    </submittedName>
</protein>
<dbReference type="GO" id="GO:0031177">
    <property type="term" value="F:phosphopantetheine binding"/>
    <property type="evidence" value="ECO:0007669"/>
    <property type="project" value="InterPro"/>
</dbReference>
<dbReference type="GO" id="GO:0044550">
    <property type="term" value="P:secondary metabolite biosynthetic process"/>
    <property type="evidence" value="ECO:0007669"/>
    <property type="project" value="TreeGrafter"/>
</dbReference>
<reference evidence="8" key="1">
    <citation type="journal article" date="2014" name="Genome Announc.">
        <title>Draft genome sequence of Colletotrichum sublineola, a destructive pathogen of cultivated sorghum.</title>
        <authorList>
            <person name="Baroncelli R."/>
            <person name="Sanz-Martin J.M."/>
            <person name="Rech G.E."/>
            <person name="Sukno S.A."/>
            <person name="Thon M.R."/>
        </authorList>
    </citation>
    <scope>NUCLEOTIDE SEQUENCE [LARGE SCALE GENOMIC DNA]</scope>
    <source>
        <strain evidence="8">TX430BB</strain>
    </source>
</reference>
<dbReference type="GO" id="GO:0004312">
    <property type="term" value="F:fatty acid synthase activity"/>
    <property type="evidence" value="ECO:0007669"/>
    <property type="project" value="TreeGrafter"/>
</dbReference>
<dbReference type="InterPro" id="IPR020841">
    <property type="entry name" value="PKS_Beta-ketoAc_synthase_dom"/>
</dbReference>
<dbReference type="Pfam" id="PF08659">
    <property type="entry name" value="KR"/>
    <property type="match status" value="1"/>
</dbReference>
<dbReference type="Gene3D" id="3.40.366.10">
    <property type="entry name" value="Malonyl-Coenzyme A Acyl Carrier Protein, domain 2"/>
    <property type="match status" value="1"/>
</dbReference>
<dbReference type="AlphaFoldDB" id="A0A066X8H4"/>
<dbReference type="InterPro" id="IPR001227">
    <property type="entry name" value="Ac_transferase_dom_sf"/>
</dbReference>
<dbReference type="InterPro" id="IPR013968">
    <property type="entry name" value="PKS_KR"/>
</dbReference>
<dbReference type="STRING" id="1173701.A0A066X8H4"/>
<dbReference type="PROSITE" id="PS50075">
    <property type="entry name" value="CARRIER"/>
    <property type="match status" value="1"/>
</dbReference>
<dbReference type="InterPro" id="IPR020806">
    <property type="entry name" value="PKS_PP-bd"/>
</dbReference>
<dbReference type="InterPro" id="IPR009081">
    <property type="entry name" value="PP-bd_ACP"/>
</dbReference>
<evidence type="ECO:0000313" key="7">
    <source>
        <dbReference type="EMBL" id="KDN65463.1"/>
    </source>
</evidence>
<evidence type="ECO:0000256" key="4">
    <source>
        <dbReference type="ARBA" id="ARBA00023002"/>
    </source>
</evidence>
<dbReference type="HOGENOM" id="CLU_342884_0_0_1"/>
<feature type="domain" description="Ketosynthase family 3 (KS3)" evidence="6">
    <location>
        <begin position="1"/>
        <end position="221"/>
    </location>
</feature>
<dbReference type="EMBL" id="JMSE01001029">
    <property type="protein sequence ID" value="KDN65463.1"/>
    <property type="molecule type" value="Genomic_DNA"/>
</dbReference>
<dbReference type="GO" id="GO:0006633">
    <property type="term" value="P:fatty acid biosynthetic process"/>
    <property type="evidence" value="ECO:0007669"/>
    <property type="project" value="TreeGrafter"/>
</dbReference>
<comment type="caution">
    <text evidence="7">The sequence shown here is derived from an EMBL/GenBank/DDBJ whole genome shotgun (WGS) entry which is preliminary data.</text>
</comment>
<evidence type="ECO:0000259" key="5">
    <source>
        <dbReference type="PROSITE" id="PS50075"/>
    </source>
</evidence>
<dbReference type="Gene3D" id="3.40.47.10">
    <property type="match status" value="2"/>
</dbReference>
<organism evidence="7 8">
    <name type="scientific">Colletotrichum sublineola</name>
    <name type="common">Sorghum anthracnose fungus</name>
    <dbReference type="NCBI Taxonomy" id="1173701"/>
    <lineage>
        <taxon>Eukaryota</taxon>
        <taxon>Fungi</taxon>
        <taxon>Dikarya</taxon>
        <taxon>Ascomycota</taxon>
        <taxon>Pezizomycotina</taxon>
        <taxon>Sordariomycetes</taxon>
        <taxon>Hypocreomycetidae</taxon>
        <taxon>Glomerellales</taxon>
        <taxon>Glomerellaceae</taxon>
        <taxon>Colletotrichum</taxon>
        <taxon>Colletotrichum graminicola species complex</taxon>
    </lineage>
</organism>
<keyword evidence="4" id="KW-0560">Oxidoreductase</keyword>
<dbReference type="InterPro" id="IPR036736">
    <property type="entry name" value="ACP-like_sf"/>
</dbReference>